<evidence type="ECO:0000313" key="2">
    <source>
        <dbReference type="EMBL" id="EKX39483.1"/>
    </source>
</evidence>
<dbReference type="EMBL" id="JH993039">
    <property type="protein sequence ID" value="EKX39483.1"/>
    <property type="molecule type" value="Genomic_DNA"/>
</dbReference>
<feature type="transmembrane region" description="Helical" evidence="1">
    <location>
        <begin position="85"/>
        <end position="107"/>
    </location>
</feature>
<dbReference type="GeneID" id="17296214"/>
<dbReference type="OMA" id="HAHYFWK"/>
<dbReference type="AlphaFoldDB" id="L1ITC4"/>
<feature type="transmembrane region" description="Helical" evidence="1">
    <location>
        <begin position="119"/>
        <end position="136"/>
    </location>
</feature>
<evidence type="ECO:0000256" key="1">
    <source>
        <dbReference type="SAM" id="Phobius"/>
    </source>
</evidence>
<gene>
    <name evidence="2" type="ORF">GUITHDRAFT_76391</name>
</gene>
<feature type="transmembrane region" description="Helical" evidence="1">
    <location>
        <begin position="49"/>
        <end position="65"/>
    </location>
</feature>
<keyword evidence="1" id="KW-1133">Transmembrane helix</keyword>
<proteinExistence type="predicted"/>
<dbReference type="HOGENOM" id="CLU_1201805_0_0_1"/>
<accession>L1ITC4</accession>
<keyword evidence="1" id="KW-0812">Transmembrane</keyword>
<keyword evidence="1" id="KW-0472">Membrane</keyword>
<name>L1ITC4_GUITC</name>
<dbReference type="RefSeq" id="XP_005826463.1">
    <property type="nucleotide sequence ID" value="XM_005826406.1"/>
</dbReference>
<feature type="transmembrane region" description="Helical" evidence="1">
    <location>
        <begin position="16"/>
        <end position="37"/>
    </location>
</feature>
<dbReference type="Proteomes" id="UP000011087">
    <property type="component" value="Unassembled WGS sequence"/>
</dbReference>
<reference evidence="2 4" key="1">
    <citation type="journal article" date="2012" name="Nature">
        <title>Algal genomes reveal evolutionary mosaicism and the fate of nucleomorphs.</title>
        <authorList>
            <consortium name="DOE Joint Genome Institute"/>
            <person name="Curtis B.A."/>
            <person name="Tanifuji G."/>
            <person name="Burki F."/>
            <person name="Gruber A."/>
            <person name="Irimia M."/>
            <person name="Maruyama S."/>
            <person name="Arias M.C."/>
            <person name="Ball S.G."/>
            <person name="Gile G.H."/>
            <person name="Hirakawa Y."/>
            <person name="Hopkins J.F."/>
            <person name="Kuo A."/>
            <person name="Rensing S.A."/>
            <person name="Schmutz J."/>
            <person name="Symeonidi A."/>
            <person name="Elias M."/>
            <person name="Eveleigh R.J."/>
            <person name="Herman E.K."/>
            <person name="Klute M.J."/>
            <person name="Nakayama T."/>
            <person name="Obornik M."/>
            <person name="Reyes-Prieto A."/>
            <person name="Armbrust E.V."/>
            <person name="Aves S.J."/>
            <person name="Beiko R.G."/>
            <person name="Coutinho P."/>
            <person name="Dacks J.B."/>
            <person name="Durnford D.G."/>
            <person name="Fast N.M."/>
            <person name="Green B.R."/>
            <person name="Grisdale C.J."/>
            <person name="Hempel F."/>
            <person name="Henrissat B."/>
            <person name="Hoppner M.P."/>
            <person name="Ishida K."/>
            <person name="Kim E."/>
            <person name="Koreny L."/>
            <person name="Kroth P.G."/>
            <person name="Liu Y."/>
            <person name="Malik S.B."/>
            <person name="Maier U.G."/>
            <person name="McRose D."/>
            <person name="Mock T."/>
            <person name="Neilson J.A."/>
            <person name="Onodera N.T."/>
            <person name="Poole A.M."/>
            <person name="Pritham E.J."/>
            <person name="Richards T.A."/>
            <person name="Rocap G."/>
            <person name="Roy S.W."/>
            <person name="Sarai C."/>
            <person name="Schaack S."/>
            <person name="Shirato S."/>
            <person name="Slamovits C.H."/>
            <person name="Spencer D.F."/>
            <person name="Suzuki S."/>
            <person name="Worden A.Z."/>
            <person name="Zauner S."/>
            <person name="Barry K."/>
            <person name="Bell C."/>
            <person name="Bharti A.K."/>
            <person name="Crow J.A."/>
            <person name="Grimwood J."/>
            <person name="Kramer R."/>
            <person name="Lindquist E."/>
            <person name="Lucas S."/>
            <person name="Salamov A."/>
            <person name="McFadden G.I."/>
            <person name="Lane C.E."/>
            <person name="Keeling P.J."/>
            <person name="Gray M.W."/>
            <person name="Grigoriev I.V."/>
            <person name="Archibald J.M."/>
        </authorList>
    </citation>
    <scope>NUCLEOTIDE SEQUENCE</scope>
    <source>
        <strain evidence="2 4">CCMP2712</strain>
    </source>
</reference>
<dbReference type="eggNOG" id="ENOG502S9EQ">
    <property type="taxonomic scope" value="Eukaryota"/>
</dbReference>
<keyword evidence="4" id="KW-1185">Reference proteome</keyword>
<feature type="transmembrane region" description="Helical" evidence="1">
    <location>
        <begin position="142"/>
        <end position="161"/>
    </location>
</feature>
<dbReference type="OrthoDB" id="196021at2759"/>
<reference evidence="3" key="3">
    <citation type="submission" date="2015-06" db="UniProtKB">
        <authorList>
            <consortium name="EnsemblProtists"/>
        </authorList>
    </citation>
    <scope>IDENTIFICATION</scope>
</reference>
<dbReference type="EnsemblProtists" id="EKX39483">
    <property type="protein sequence ID" value="EKX39483"/>
    <property type="gene ID" value="GUITHDRAFT_76391"/>
</dbReference>
<protein>
    <submittedName>
        <fullName evidence="2 3">Uncharacterized protein</fullName>
    </submittedName>
</protein>
<dbReference type="KEGG" id="gtt:GUITHDRAFT_76391"/>
<dbReference type="PaxDb" id="55529-EKX39483"/>
<evidence type="ECO:0000313" key="3">
    <source>
        <dbReference type="EnsemblProtists" id="EKX39483"/>
    </source>
</evidence>
<reference evidence="4" key="2">
    <citation type="submission" date="2012-11" db="EMBL/GenBank/DDBJ databases">
        <authorList>
            <person name="Kuo A."/>
            <person name="Curtis B.A."/>
            <person name="Tanifuji G."/>
            <person name="Burki F."/>
            <person name="Gruber A."/>
            <person name="Irimia M."/>
            <person name="Maruyama S."/>
            <person name="Arias M.C."/>
            <person name="Ball S.G."/>
            <person name="Gile G.H."/>
            <person name="Hirakawa Y."/>
            <person name="Hopkins J.F."/>
            <person name="Rensing S.A."/>
            <person name="Schmutz J."/>
            <person name="Symeonidi A."/>
            <person name="Elias M."/>
            <person name="Eveleigh R.J."/>
            <person name="Herman E.K."/>
            <person name="Klute M.J."/>
            <person name="Nakayama T."/>
            <person name="Obornik M."/>
            <person name="Reyes-Prieto A."/>
            <person name="Armbrust E.V."/>
            <person name="Aves S.J."/>
            <person name="Beiko R.G."/>
            <person name="Coutinho P."/>
            <person name="Dacks J.B."/>
            <person name="Durnford D.G."/>
            <person name="Fast N.M."/>
            <person name="Green B.R."/>
            <person name="Grisdale C."/>
            <person name="Hempe F."/>
            <person name="Henrissat B."/>
            <person name="Hoppner M.P."/>
            <person name="Ishida K.-I."/>
            <person name="Kim E."/>
            <person name="Koreny L."/>
            <person name="Kroth P.G."/>
            <person name="Liu Y."/>
            <person name="Malik S.-B."/>
            <person name="Maier U.G."/>
            <person name="McRose D."/>
            <person name="Mock T."/>
            <person name="Neilson J.A."/>
            <person name="Onodera N.T."/>
            <person name="Poole A.M."/>
            <person name="Pritham E.J."/>
            <person name="Richards T.A."/>
            <person name="Rocap G."/>
            <person name="Roy S.W."/>
            <person name="Sarai C."/>
            <person name="Schaack S."/>
            <person name="Shirato S."/>
            <person name="Slamovits C.H."/>
            <person name="Spencer D.F."/>
            <person name="Suzuki S."/>
            <person name="Worden A.Z."/>
            <person name="Zauner S."/>
            <person name="Barry K."/>
            <person name="Bell C."/>
            <person name="Bharti A.K."/>
            <person name="Crow J.A."/>
            <person name="Grimwood J."/>
            <person name="Kramer R."/>
            <person name="Lindquist E."/>
            <person name="Lucas S."/>
            <person name="Salamov A."/>
            <person name="McFadden G.I."/>
            <person name="Lane C.E."/>
            <person name="Keeling P.J."/>
            <person name="Gray M.W."/>
            <person name="Grigoriev I.V."/>
            <person name="Archibald J.M."/>
        </authorList>
    </citation>
    <scope>NUCLEOTIDE SEQUENCE</scope>
    <source>
        <strain evidence="4">CCMP2712</strain>
    </source>
</reference>
<sequence length="231" mass="26246">MSCSIPGWSCEEKYNMSLFFLHFWGAFSVDLLVIFLVGRMHTRRGVDQLSLILPCLLGSIYPSAVDELRFARVSLSLFEMYCRWSIATWLFASVELLLVAAALFAHFIHARRTGRLSTLLSDAILGFLLFLFPQIADPAFHLHHWFVAWLVAMLARFEPYWSRGTQMFFVGYYINGIAVYGRDPLLACANVAFLNTKMGCGIGEMNNATNNSHPHVYVPPNLWNCTGDYAR</sequence>
<evidence type="ECO:0000313" key="4">
    <source>
        <dbReference type="Proteomes" id="UP000011087"/>
    </source>
</evidence>
<organism evidence="2">
    <name type="scientific">Guillardia theta (strain CCMP2712)</name>
    <name type="common">Cryptophyte</name>
    <dbReference type="NCBI Taxonomy" id="905079"/>
    <lineage>
        <taxon>Eukaryota</taxon>
        <taxon>Cryptophyceae</taxon>
        <taxon>Pyrenomonadales</taxon>
        <taxon>Geminigeraceae</taxon>
        <taxon>Guillardia</taxon>
    </lineage>
</organism>